<evidence type="ECO:0000256" key="2">
    <source>
        <dbReference type="ARBA" id="ARBA00012483"/>
    </source>
</evidence>
<evidence type="ECO:0000259" key="9">
    <source>
        <dbReference type="PROSITE" id="PS50089"/>
    </source>
</evidence>
<evidence type="ECO:0000313" key="10">
    <source>
        <dbReference type="EMBL" id="KAL2528377.1"/>
    </source>
</evidence>
<dbReference type="PROSITE" id="PS50089">
    <property type="entry name" value="ZF_RING_2"/>
    <property type="match status" value="1"/>
</dbReference>
<evidence type="ECO:0000256" key="6">
    <source>
        <dbReference type="ARBA" id="ARBA00022786"/>
    </source>
</evidence>
<evidence type="ECO:0000256" key="3">
    <source>
        <dbReference type="ARBA" id="ARBA00022679"/>
    </source>
</evidence>
<evidence type="ECO:0000313" key="11">
    <source>
        <dbReference type="Proteomes" id="UP001604277"/>
    </source>
</evidence>
<reference evidence="11" key="1">
    <citation type="submission" date="2024-07" db="EMBL/GenBank/DDBJ databases">
        <title>Two chromosome-level genome assemblies of Korean endemic species Abeliophyllum distichum and Forsythia ovata (Oleaceae).</title>
        <authorList>
            <person name="Jang H."/>
        </authorList>
    </citation>
    <scope>NUCLEOTIDE SEQUENCE [LARGE SCALE GENOMIC DNA]</scope>
</reference>
<evidence type="ECO:0000256" key="5">
    <source>
        <dbReference type="ARBA" id="ARBA00022771"/>
    </source>
</evidence>
<dbReference type="SUPFAM" id="SSF57850">
    <property type="entry name" value="RING/U-box"/>
    <property type="match status" value="1"/>
</dbReference>
<evidence type="ECO:0000256" key="1">
    <source>
        <dbReference type="ARBA" id="ARBA00000900"/>
    </source>
</evidence>
<dbReference type="InterPro" id="IPR013083">
    <property type="entry name" value="Znf_RING/FYVE/PHD"/>
</dbReference>
<keyword evidence="7" id="KW-0862">Zinc</keyword>
<dbReference type="GO" id="GO:0008270">
    <property type="term" value="F:zinc ion binding"/>
    <property type="evidence" value="ECO:0007669"/>
    <property type="project" value="UniProtKB-KW"/>
</dbReference>
<dbReference type="PANTHER" id="PTHR15710:SF108">
    <property type="entry name" value="OS03G0286100 PROTEIN"/>
    <property type="match status" value="1"/>
</dbReference>
<evidence type="ECO:0000256" key="4">
    <source>
        <dbReference type="ARBA" id="ARBA00022723"/>
    </source>
</evidence>
<keyword evidence="4" id="KW-0479">Metal-binding</keyword>
<dbReference type="AlphaFoldDB" id="A0ABD1UTP7"/>
<dbReference type="EMBL" id="JBFOLJ010000006">
    <property type="protein sequence ID" value="KAL2528377.1"/>
    <property type="molecule type" value="Genomic_DNA"/>
</dbReference>
<dbReference type="CDD" id="cd16667">
    <property type="entry name" value="RING-H2_RNF126-like"/>
    <property type="match status" value="1"/>
</dbReference>
<accession>A0ABD1UTP7</accession>
<dbReference type="Pfam" id="PF13639">
    <property type="entry name" value="zf-RING_2"/>
    <property type="match status" value="1"/>
</dbReference>
<gene>
    <name evidence="10" type="ORF">Fot_20978</name>
</gene>
<evidence type="ECO:0000256" key="7">
    <source>
        <dbReference type="ARBA" id="ARBA00022833"/>
    </source>
</evidence>
<evidence type="ECO:0000256" key="8">
    <source>
        <dbReference type="PROSITE-ProRule" id="PRU00175"/>
    </source>
</evidence>
<keyword evidence="3" id="KW-0808">Transferase</keyword>
<keyword evidence="6" id="KW-0833">Ubl conjugation pathway</keyword>
<comment type="caution">
    <text evidence="10">The sequence shown here is derived from an EMBL/GenBank/DDBJ whole genome shotgun (WGS) entry which is preliminary data.</text>
</comment>
<name>A0ABD1UTP7_9LAMI</name>
<keyword evidence="11" id="KW-1185">Reference proteome</keyword>
<dbReference type="SMART" id="SM00184">
    <property type="entry name" value="RING"/>
    <property type="match status" value="1"/>
</dbReference>
<dbReference type="EC" id="2.3.2.27" evidence="2"/>
<dbReference type="FunFam" id="3.30.40.10:FF:000022">
    <property type="entry name" value="E3 ubiquitin-protein ligase RING1-like"/>
    <property type="match status" value="1"/>
</dbReference>
<dbReference type="InterPro" id="IPR001841">
    <property type="entry name" value="Znf_RING"/>
</dbReference>
<organism evidence="10 11">
    <name type="scientific">Forsythia ovata</name>
    <dbReference type="NCBI Taxonomy" id="205694"/>
    <lineage>
        <taxon>Eukaryota</taxon>
        <taxon>Viridiplantae</taxon>
        <taxon>Streptophyta</taxon>
        <taxon>Embryophyta</taxon>
        <taxon>Tracheophyta</taxon>
        <taxon>Spermatophyta</taxon>
        <taxon>Magnoliopsida</taxon>
        <taxon>eudicotyledons</taxon>
        <taxon>Gunneridae</taxon>
        <taxon>Pentapetalae</taxon>
        <taxon>asterids</taxon>
        <taxon>lamiids</taxon>
        <taxon>Lamiales</taxon>
        <taxon>Oleaceae</taxon>
        <taxon>Forsythieae</taxon>
        <taxon>Forsythia</taxon>
    </lineage>
</organism>
<dbReference type="Gene3D" id="3.30.40.10">
    <property type="entry name" value="Zinc/RING finger domain, C3HC4 (zinc finger)"/>
    <property type="match status" value="1"/>
</dbReference>
<proteinExistence type="predicted"/>
<keyword evidence="5 8" id="KW-0863">Zinc-finger</keyword>
<sequence length="477" mass="53828">MKNSSATIFDEAMDMCGQIVVAKTSWIQNNPEKKTLMPIFNNRGVNLQEDEEEVFSEHNPFGFDSFSPPNDPNVSFFMPDDYDTTFSFTFDPNSGSEYMDSVADQNSFFYAGRGGEEDDDEQMNFTSSLFRARANDQIWESESLPGEDRGPEFGSFQGLGSVEVPSMVGLQEAGIESDSDSEEFEVDSGFDNGDDNYDNVGFNYHINVSERALTEEYEWEEVNERIQFDERENLNSVIDRIEEMNLNSVIDRIEEISVSSEISSSEDDNLRLSDDGGRDDEARNIEWEVLLGRSNLDTNLVMENVGANINRNELINAVHDFLLTMDYDTLFGQLVENENGLKGSPPAAKSVVENLASLVLTKEETGANNNLVVCAVCKDEVAIGEKVTRMPCSHLYHGDCILPWLRIRNTCPVCRYELPTDNADYEKRRSERSDHGIAAGFVDDLQICLISWTSPCIFLKRLSQAGKWNLERKHKST</sequence>
<feature type="domain" description="RING-type" evidence="9">
    <location>
        <begin position="374"/>
        <end position="415"/>
    </location>
</feature>
<dbReference type="PANTHER" id="PTHR15710">
    <property type="entry name" value="E3 UBIQUITIN-PROTEIN LIGASE PRAJA"/>
    <property type="match status" value="1"/>
</dbReference>
<comment type="catalytic activity">
    <reaction evidence="1">
        <text>S-ubiquitinyl-[E2 ubiquitin-conjugating enzyme]-L-cysteine + [acceptor protein]-L-lysine = [E2 ubiquitin-conjugating enzyme]-L-cysteine + N(6)-ubiquitinyl-[acceptor protein]-L-lysine.</text>
        <dbReference type="EC" id="2.3.2.27"/>
    </reaction>
</comment>
<dbReference type="GO" id="GO:0061630">
    <property type="term" value="F:ubiquitin protein ligase activity"/>
    <property type="evidence" value="ECO:0007669"/>
    <property type="project" value="UniProtKB-EC"/>
</dbReference>
<protein>
    <recommendedName>
        <fullName evidence="2">RING-type E3 ubiquitin transferase</fullName>
        <ecNumber evidence="2">2.3.2.27</ecNumber>
    </recommendedName>
</protein>
<dbReference type="Proteomes" id="UP001604277">
    <property type="component" value="Unassembled WGS sequence"/>
</dbReference>